<organism evidence="3 4">
    <name type="scientific">Acinetobacter johnsonii</name>
    <dbReference type="NCBI Taxonomy" id="40214"/>
    <lineage>
        <taxon>Bacteria</taxon>
        <taxon>Pseudomonadati</taxon>
        <taxon>Pseudomonadota</taxon>
        <taxon>Gammaproteobacteria</taxon>
        <taxon>Moraxellales</taxon>
        <taxon>Moraxellaceae</taxon>
        <taxon>Acinetobacter</taxon>
    </lineage>
</organism>
<reference evidence="2" key="1">
    <citation type="submission" date="2022-09" db="EMBL/GenBank/DDBJ databases">
        <title>Intensive care unit water sources are persistently colonized with multi-drug resistant bacteria and are the site of extensive horizontal gene transfer of antibiotic resistance genes.</title>
        <authorList>
            <person name="Diorio-Toth L."/>
        </authorList>
    </citation>
    <scope>NUCLEOTIDE SEQUENCE</scope>
    <source>
        <strain evidence="2">GD04065</strain>
    </source>
</reference>
<dbReference type="EMBL" id="JAOECG010000017">
    <property type="protein sequence ID" value="MDG9787780.1"/>
    <property type="molecule type" value="Genomic_DNA"/>
</dbReference>
<sequence>MKTFASMHSHTSKKVKEHSPIYDLEAYLERQRKLKQQKLLKNFVDATVFLSMAVMTFSILFMGS</sequence>
<dbReference type="EMBL" id="CP121776">
    <property type="protein sequence ID" value="WMG17430.1"/>
    <property type="molecule type" value="Genomic_DNA"/>
</dbReference>
<dbReference type="Proteomes" id="UP001244586">
    <property type="component" value="Chromosome"/>
</dbReference>
<keyword evidence="1" id="KW-0812">Transmembrane</keyword>
<keyword evidence="4" id="KW-1185">Reference proteome</keyword>
<evidence type="ECO:0000256" key="1">
    <source>
        <dbReference type="SAM" id="Phobius"/>
    </source>
</evidence>
<keyword evidence="1" id="KW-1133">Transmembrane helix</keyword>
<proteinExistence type="predicted"/>
<dbReference type="AlphaFoldDB" id="A0AAJ6IBJ6"/>
<accession>A0AAJ6IBJ6</accession>
<evidence type="ECO:0000313" key="3">
    <source>
        <dbReference type="EMBL" id="WMG17430.1"/>
    </source>
</evidence>
<evidence type="ECO:0000313" key="2">
    <source>
        <dbReference type="EMBL" id="MDG9787780.1"/>
    </source>
</evidence>
<evidence type="ECO:0000313" key="4">
    <source>
        <dbReference type="Proteomes" id="UP001244586"/>
    </source>
</evidence>
<keyword evidence="1" id="KW-0472">Membrane</keyword>
<name>A0AAJ6IBJ6_ACIJO</name>
<dbReference type="RefSeq" id="WP_010326484.1">
    <property type="nucleotide sequence ID" value="NZ_CANMLB010000013.1"/>
</dbReference>
<gene>
    <name evidence="2" type="ORF">N7566_12475</name>
    <name evidence="3" type="ORF">QBJ73_13720</name>
</gene>
<dbReference type="Proteomes" id="UP001157887">
    <property type="component" value="Unassembled WGS sequence"/>
</dbReference>
<protein>
    <submittedName>
        <fullName evidence="3">Uncharacterized protein</fullName>
    </submittedName>
</protein>
<reference evidence="3 4" key="2">
    <citation type="submission" date="2023-04" db="EMBL/GenBank/DDBJ databases">
        <title>Acinetobacter johnsonii isolate AYTCM encoding NDM-1, OXA-58 and PER-1.</title>
        <authorList>
            <person name="Tian C."/>
            <person name="Wang S."/>
            <person name="Fan X."/>
            <person name="Xia D."/>
        </authorList>
    </citation>
    <scope>NUCLEOTIDE SEQUENCE [LARGE SCALE GENOMIC DNA]</scope>
    <source>
        <strain evidence="3 4">AYTCM</strain>
    </source>
</reference>
<feature type="transmembrane region" description="Helical" evidence="1">
    <location>
        <begin position="39"/>
        <end position="62"/>
    </location>
</feature>